<proteinExistence type="predicted"/>
<organism evidence="3 4">
    <name type="scientific">SAR324 cluster bacterium</name>
    <dbReference type="NCBI Taxonomy" id="2024889"/>
    <lineage>
        <taxon>Bacteria</taxon>
        <taxon>Deltaproteobacteria</taxon>
        <taxon>SAR324 cluster</taxon>
    </lineage>
</organism>
<gene>
    <name evidence="3" type="ORF">GYA55_02390</name>
</gene>
<reference evidence="3 4" key="1">
    <citation type="journal article" date="2020" name="Biotechnol. Biofuels">
        <title>New insights from the biogas microbiome by comprehensive genome-resolved metagenomics of nearly 1600 species originating from multiple anaerobic digesters.</title>
        <authorList>
            <person name="Campanaro S."/>
            <person name="Treu L."/>
            <person name="Rodriguez-R L.M."/>
            <person name="Kovalovszki A."/>
            <person name="Ziels R.M."/>
            <person name="Maus I."/>
            <person name="Zhu X."/>
            <person name="Kougias P.G."/>
            <person name="Basile A."/>
            <person name="Luo G."/>
            <person name="Schluter A."/>
            <person name="Konstantinidis K.T."/>
            <person name="Angelidaki I."/>
        </authorList>
    </citation>
    <scope>NUCLEOTIDE SEQUENCE [LARGE SCALE GENOMIC DNA]</scope>
    <source>
        <strain evidence="3">AS27yjCOA_65</strain>
    </source>
</reference>
<dbReference type="Gene3D" id="3.90.320.10">
    <property type="match status" value="1"/>
</dbReference>
<dbReference type="AlphaFoldDB" id="A0A7X9FPP1"/>
<protein>
    <submittedName>
        <fullName evidence="3">Dna2/Cas4 domain-containing protein</fullName>
    </submittedName>
</protein>
<keyword evidence="1" id="KW-1133">Transmembrane helix</keyword>
<keyword evidence="1" id="KW-0472">Membrane</keyword>
<dbReference type="InterPro" id="IPR011604">
    <property type="entry name" value="PDDEXK-like_dom_sf"/>
</dbReference>
<evidence type="ECO:0000313" key="4">
    <source>
        <dbReference type="Proteomes" id="UP000524246"/>
    </source>
</evidence>
<dbReference type="Pfam" id="PF01930">
    <property type="entry name" value="Cas_Cas4"/>
    <property type="match status" value="1"/>
</dbReference>
<sequence length="202" mass="22346">MSDLILSISRSIASVDGDLILLIVIILAGLIVVRGLYGSAELKRKDSGMGKDALVVSVDGSKSLAVRHYVSEMQGLAGRPDALISENGFIIPVERKPLARKIRDRYVAQLLVYMRLVEEFEGRRPPYGYLILGPSCRSFKIENSLERQAWLQGIIDDMRQILDGGVCVAAPHIRKCIKCGVRNFCEFNITAGDNKIESRNIA</sequence>
<feature type="transmembrane region" description="Helical" evidence="1">
    <location>
        <begin position="20"/>
        <end position="37"/>
    </location>
</feature>
<dbReference type="Proteomes" id="UP000524246">
    <property type="component" value="Unassembled WGS sequence"/>
</dbReference>
<dbReference type="InterPro" id="IPR022765">
    <property type="entry name" value="Dna2/Cas4_DUF83"/>
</dbReference>
<evidence type="ECO:0000313" key="3">
    <source>
        <dbReference type="EMBL" id="NMC61997.1"/>
    </source>
</evidence>
<evidence type="ECO:0000256" key="1">
    <source>
        <dbReference type="SAM" id="Phobius"/>
    </source>
</evidence>
<evidence type="ECO:0000259" key="2">
    <source>
        <dbReference type="Pfam" id="PF01930"/>
    </source>
</evidence>
<name>A0A7X9FPP1_9DELT</name>
<dbReference type="EMBL" id="JAAZON010000097">
    <property type="protein sequence ID" value="NMC61997.1"/>
    <property type="molecule type" value="Genomic_DNA"/>
</dbReference>
<accession>A0A7X9FPP1</accession>
<keyword evidence="1" id="KW-0812">Transmembrane</keyword>
<feature type="domain" description="DUF83" evidence="2">
    <location>
        <begin position="77"/>
        <end position="185"/>
    </location>
</feature>
<comment type="caution">
    <text evidence="3">The sequence shown here is derived from an EMBL/GenBank/DDBJ whole genome shotgun (WGS) entry which is preliminary data.</text>
</comment>